<gene>
    <name evidence="1" type="ORF">H2200_002454</name>
</gene>
<keyword evidence="2" id="KW-1185">Reference proteome</keyword>
<accession>A0AA39CNK8</accession>
<reference evidence="1" key="1">
    <citation type="submission" date="2022-10" db="EMBL/GenBank/DDBJ databases">
        <title>Culturing micro-colonial fungi from biological soil crusts in the Mojave desert and describing Neophaeococcomyces mojavensis, and introducing the new genera and species Taxawa tesnikishii.</title>
        <authorList>
            <person name="Kurbessoian T."/>
            <person name="Stajich J.E."/>
        </authorList>
    </citation>
    <scope>NUCLEOTIDE SEQUENCE</scope>
    <source>
        <strain evidence="1">TK_41</strain>
    </source>
</reference>
<proteinExistence type="predicted"/>
<dbReference type="Proteomes" id="UP001172673">
    <property type="component" value="Unassembled WGS sequence"/>
</dbReference>
<dbReference type="AlphaFoldDB" id="A0AA39CNK8"/>
<organism evidence="1 2">
    <name type="scientific">Cladophialophora chaetospira</name>
    <dbReference type="NCBI Taxonomy" id="386627"/>
    <lineage>
        <taxon>Eukaryota</taxon>
        <taxon>Fungi</taxon>
        <taxon>Dikarya</taxon>
        <taxon>Ascomycota</taxon>
        <taxon>Pezizomycotina</taxon>
        <taxon>Eurotiomycetes</taxon>
        <taxon>Chaetothyriomycetidae</taxon>
        <taxon>Chaetothyriales</taxon>
        <taxon>Herpotrichiellaceae</taxon>
        <taxon>Cladophialophora</taxon>
    </lineage>
</organism>
<comment type="caution">
    <text evidence="1">The sequence shown here is derived from an EMBL/GenBank/DDBJ whole genome shotgun (WGS) entry which is preliminary data.</text>
</comment>
<name>A0AA39CNK8_9EURO</name>
<protein>
    <submittedName>
        <fullName evidence="1">Uncharacterized protein</fullName>
    </submittedName>
</protein>
<evidence type="ECO:0000313" key="2">
    <source>
        <dbReference type="Proteomes" id="UP001172673"/>
    </source>
</evidence>
<dbReference type="EMBL" id="JAPDRK010000003">
    <property type="protein sequence ID" value="KAJ9614318.1"/>
    <property type="molecule type" value="Genomic_DNA"/>
</dbReference>
<sequence length="156" mass="17631">MAPTGPHAVDYGTWLLDEQGHFHVAKLADLITPDSGTYENGQPFTNPFVKLAVMYPQEEVPNGAVNPKFEMEWDYLTLNGVRPATQQQTYSTISARVLVAQGIAPHEKFTDKEGTLHEVWRDGEKKGYMMVVYENGRKVVRTVSKAQQERIFSMDI</sequence>
<evidence type="ECO:0000313" key="1">
    <source>
        <dbReference type="EMBL" id="KAJ9614318.1"/>
    </source>
</evidence>